<comment type="caution">
    <text evidence="1">The sequence shown here is derived from an EMBL/GenBank/DDBJ whole genome shotgun (WGS) entry which is preliminary data.</text>
</comment>
<name>A0ABR4UMP8_9FLAO</name>
<dbReference type="Proteomes" id="UP000028719">
    <property type="component" value="Unassembled WGS sequence"/>
</dbReference>
<sequence>MKKYILLLLLVNISCKAQNKHFMIPEIDNKFEKFDSVKFNESKKENPNVLREFLYNGTYIEKDQGTYGKGYLATSPNSYYTITKIYYPNGNIKSKGMDMQIKFPV</sequence>
<evidence type="ECO:0000313" key="1">
    <source>
        <dbReference type="EMBL" id="KFF26086.1"/>
    </source>
</evidence>
<proteinExistence type="predicted"/>
<keyword evidence="2" id="KW-1185">Reference proteome</keyword>
<dbReference type="EMBL" id="JPRI01000004">
    <property type="protein sequence ID" value="KFF26086.1"/>
    <property type="molecule type" value="Genomic_DNA"/>
</dbReference>
<accession>A0ABR4UMP8</accession>
<evidence type="ECO:0000313" key="2">
    <source>
        <dbReference type="Proteomes" id="UP000028719"/>
    </source>
</evidence>
<dbReference type="RefSeq" id="WP_034745257.1">
    <property type="nucleotide sequence ID" value="NZ_JPRI01000004.1"/>
</dbReference>
<protein>
    <recommendedName>
        <fullName evidence="3">MORN repeat variant</fullName>
    </recommendedName>
</protein>
<evidence type="ECO:0008006" key="3">
    <source>
        <dbReference type="Google" id="ProtNLM"/>
    </source>
</evidence>
<gene>
    <name evidence="1" type="ORF">IW16_14650</name>
</gene>
<organism evidence="1 2">
    <name type="scientific">Chryseobacterium vrystaatense</name>
    <dbReference type="NCBI Taxonomy" id="307480"/>
    <lineage>
        <taxon>Bacteria</taxon>
        <taxon>Pseudomonadati</taxon>
        <taxon>Bacteroidota</taxon>
        <taxon>Flavobacteriia</taxon>
        <taxon>Flavobacteriales</taxon>
        <taxon>Weeksellaceae</taxon>
        <taxon>Chryseobacterium group</taxon>
        <taxon>Chryseobacterium</taxon>
    </lineage>
</organism>
<reference evidence="1 2" key="1">
    <citation type="submission" date="2014-07" db="EMBL/GenBank/DDBJ databases">
        <title>Genome of Chryseobacterium vrystaatense LMG 22846.</title>
        <authorList>
            <person name="Pipes S.E."/>
            <person name="Stropko S.J."/>
            <person name="Newman J.D."/>
        </authorList>
    </citation>
    <scope>NUCLEOTIDE SEQUENCE [LARGE SCALE GENOMIC DNA]</scope>
    <source>
        <strain evidence="1 2">LMG 22846</strain>
    </source>
</reference>